<dbReference type="EMBL" id="CAJVQA010007566">
    <property type="protein sequence ID" value="CAG8658599.1"/>
    <property type="molecule type" value="Genomic_DNA"/>
</dbReference>
<dbReference type="Proteomes" id="UP000789759">
    <property type="component" value="Unassembled WGS sequence"/>
</dbReference>
<sequence>MEEKIRLATHNIIILVIHDECIFSVYNKRHWLKMPKGKQPLCKKNQERSVHKSEFLTDVGGHLILYKENKFSGTKALFVFDNATSHCIYAEDALLAKNINLSPDDKQPKM</sequence>
<comment type="caution">
    <text evidence="1">The sequence shown here is derived from an EMBL/GenBank/DDBJ whole genome shotgun (WGS) entry which is preliminary data.</text>
</comment>
<protein>
    <submittedName>
        <fullName evidence="1">12398_t:CDS:1</fullName>
    </submittedName>
</protein>
<feature type="non-terminal residue" evidence="1">
    <location>
        <position position="1"/>
    </location>
</feature>
<accession>A0A9N9H9G1</accession>
<organism evidence="1 2">
    <name type="scientific">Cetraspora pellucida</name>
    <dbReference type="NCBI Taxonomy" id="1433469"/>
    <lineage>
        <taxon>Eukaryota</taxon>
        <taxon>Fungi</taxon>
        <taxon>Fungi incertae sedis</taxon>
        <taxon>Mucoromycota</taxon>
        <taxon>Glomeromycotina</taxon>
        <taxon>Glomeromycetes</taxon>
        <taxon>Diversisporales</taxon>
        <taxon>Gigasporaceae</taxon>
        <taxon>Cetraspora</taxon>
    </lineage>
</organism>
<dbReference type="OrthoDB" id="2418550at2759"/>
<gene>
    <name evidence="1" type="ORF">CPELLU_LOCUS9690</name>
</gene>
<name>A0A9N9H9G1_9GLOM</name>
<dbReference type="AlphaFoldDB" id="A0A9N9H9G1"/>
<evidence type="ECO:0000313" key="1">
    <source>
        <dbReference type="EMBL" id="CAG8658599.1"/>
    </source>
</evidence>
<proteinExistence type="predicted"/>
<reference evidence="1" key="1">
    <citation type="submission" date="2021-06" db="EMBL/GenBank/DDBJ databases">
        <authorList>
            <person name="Kallberg Y."/>
            <person name="Tangrot J."/>
            <person name="Rosling A."/>
        </authorList>
    </citation>
    <scope>NUCLEOTIDE SEQUENCE</scope>
    <source>
        <strain evidence="1">FL966</strain>
    </source>
</reference>
<evidence type="ECO:0000313" key="2">
    <source>
        <dbReference type="Proteomes" id="UP000789759"/>
    </source>
</evidence>
<keyword evidence="2" id="KW-1185">Reference proteome</keyword>